<gene>
    <name evidence="1" type="ORF">RPERSI_LOCUS1726</name>
</gene>
<sequence length="509" mass="59579">MPVDYIEYILNNPTIAPNLYFGPGIVCDEKHEFWHSTLWQNLSLFGETKLCINNITYQAGNFLYYHQDKAIKFARICSVVEVNKRQLLRANSLVPYSGLSGHLRSINRKAHRINMEELWLVEGQEYLIILENITQINVWLKDLDRPVEYEYFVTEILYSFNTDLLQGNNLASVLRHDANYGCRTCSVSSSQLTNSNFDFVTNAHFYHLTNIQYNEIPVLDTLYWDRYLQLPQDAYHVLASKATCLLDITLRYLNTNREVAWLKCWKNTLRLAMLMLFILRYFLSPSYLKAEIIKHLKNVYKLTRNDHAIIKLIELWLVEAKLLKLAFSTITNNTYKELCSLFEKEQIGFLKIFLDIFENLPNVHVNVYLPQHACIFATLVNISVGVKEMVYKLYKNMVPHTNYKNIKLDLLGRYNTSFALTHLFEDGKDYHFLTTINKLSNISPDISLYLSLCKQYTTEQNLKINNNNDIKEIEIISNLIPKKFIEIVLQNKWPKTRANIEGWSTKLSS</sequence>
<reference evidence="1" key="1">
    <citation type="submission" date="2021-06" db="EMBL/GenBank/DDBJ databases">
        <authorList>
            <person name="Kallberg Y."/>
            <person name="Tangrot J."/>
            <person name="Rosling A."/>
        </authorList>
    </citation>
    <scope>NUCLEOTIDE SEQUENCE</scope>
    <source>
        <strain evidence="1">MA461A</strain>
    </source>
</reference>
<accession>A0ACA9KYC8</accession>
<protein>
    <submittedName>
        <fullName evidence="1">17785_t:CDS:1</fullName>
    </submittedName>
</protein>
<organism evidence="1 2">
    <name type="scientific">Racocetra persica</name>
    <dbReference type="NCBI Taxonomy" id="160502"/>
    <lineage>
        <taxon>Eukaryota</taxon>
        <taxon>Fungi</taxon>
        <taxon>Fungi incertae sedis</taxon>
        <taxon>Mucoromycota</taxon>
        <taxon>Glomeromycotina</taxon>
        <taxon>Glomeromycetes</taxon>
        <taxon>Diversisporales</taxon>
        <taxon>Gigasporaceae</taxon>
        <taxon>Racocetra</taxon>
    </lineage>
</organism>
<dbReference type="EMBL" id="CAJVQC010001699">
    <property type="protein sequence ID" value="CAG8498872.1"/>
    <property type="molecule type" value="Genomic_DNA"/>
</dbReference>
<name>A0ACA9KYC8_9GLOM</name>
<dbReference type="Proteomes" id="UP000789920">
    <property type="component" value="Unassembled WGS sequence"/>
</dbReference>
<proteinExistence type="predicted"/>
<evidence type="ECO:0000313" key="2">
    <source>
        <dbReference type="Proteomes" id="UP000789920"/>
    </source>
</evidence>
<comment type="caution">
    <text evidence="1">The sequence shown here is derived from an EMBL/GenBank/DDBJ whole genome shotgun (WGS) entry which is preliminary data.</text>
</comment>
<evidence type="ECO:0000313" key="1">
    <source>
        <dbReference type="EMBL" id="CAG8498872.1"/>
    </source>
</evidence>
<keyword evidence="2" id="KW-1185">Reference proteome</keyword>